<dbReference type="EMBL" id="JH713185">
    <property type="protein sequence ID" value="EFO14503.1"/>
    <property type="molecule type" value="Genomic_DNA"/>
</dbReference>
<name>A0A1S0TJU5_LOALO</name>
<accession>A0A1S0TJU5</accession>
<protein>
    <recommendedName>
        <fullName evidence="3">Zinc finger protein</fullName>
    </recommendedName>
</protein>
<dbReference type="AlphaFoldDB" id="A0A1S0TJU5"/>
<dbReference type="CTD" id="9951491"/>
<dbReference type="SUPFAM" id="SSF57667">
    <property type="entry name" value="beta-beta-alpha zinc fingers"/>
    <property type="match status" value="1"/>
</dbReference>
<dbReference type="GeneID" id="9951491"/>
<dbReference type="Gene3D" id="3.30.160.60">
    <property type="entry name" value="Classic Zinc Finger"/>
    <property type="match status" value="1"/>
</dbReference>
<dbReference type="KEGG" id="loa:LOAG_14015"/>
<dbReference type="InterPro" id="IPR036236">
    <property type="entry name" value="Znf_C2H2_sf"/>
</dbReference>
<evidence type="ECO:0008006" key="3">
    <source>
        <dbReference type="Google" id="ProtNLM"/>
    </source>
</evidence>
<feature type="compositionally biased region" description="Basic and acidic residues" evidence="1">
    <location>
        <begin position="1"/>
        <end position="30"/>
    </location>
</feature>
<dbReference type="InParanoid" id="A0A1S0TJU5"/>
<reference evidence="2" key="1">
    <citation type="submission" date="2012-04" db="EMBL/GenBank/DDBJ databases">
        <title>The Genome Sequence of Loa loa.</title>
        <authorList>
            <consortium name="The Broad Institute Genome Sequencing Platform"/>
            <consortium name="Broad Institute Genome Sequencing Center for Infectious Disease"/>
            <person name="Nutman T.B."/>
            <person name="Fink D.L."/>
            <person name="Russ C."/>
            <person name="Young S."/>
            <person name="Zeng Q."/>
            <person name="Gargeya S."/>
            <person name="Alvarado L."/>
            <person name="Berlin A."/>
            <person name="Chapman S.B."/>
            <person name="Chen Z."/>
            <person name="Freedman E."/>
            <person name="Gellesch M."/>
            <person name="Goldberg J."/>
            <person name="Griggs A."/>
            <person name="Gujja S."/>
            <person name="Heilman E.R."/>
            <person name="Heiman D."/>
            <person name="Howarth C."/>
            <person name="Mehta T."/>
            <person name="Neiman D."/>
            <person name="Pearson M."/>
            <person name="Roberts A."/>
            <person name="Saif S."/>
            <person name="Shea T."/>
            <person name="Shenoy N."/>
            <person name="Sisk P."/>
            <person name="Stolte C."/>
            <person name="Sykes S."/>
            <person name="White J."/>
            <person name="Yandava C."/>
            <person name="Haas B."/>
            <person name="Henn M.R."/>
            <person name="Nusbaum C."/>
            <person name="Birren B."/>
        </authorList>
    </citation>
    <scope>NUCLEOTIDE SEQUENCE [LARGE SCALE GENOMIC DNA]</scope>
</reference>
<evidence type="ECO:0000256" key="1">
    <source>
        <dbReference type="SAM" id="MobiDB-lite"/>
    </source>
</evidence>
<sequence length="85" mass="9867">MDQEGISRLKEHTTHTSEKRSKCEISKKDFAASSSLRTQTRIHIENMRSHMKIHDNRDSTAPYAIKEILFEITHEESHDGLIDAF</sequence>
<dbReference type="OrthoDB" id="654211at2759"/>
<gene>
    <name evidence="2" type="ORF">LOAG_14015</name>
</gene>
<feature type="region of interest" description="Disordered" evidence="1">
    <location>
        <begin position="1"/>
        <end position="32"/>
    </location>
</feature>
<organism evidence="2">
    <name type="scientific">Loa loa</name>
    <name type="common">Eye worm</name>
    <name type="synonym">Filaria loa</name>
    <dbReference type="NCBI Taxonomy" id="7209"/>
    <lineage>
        <taxon>Eukaryota</taxon>
        <taxon>Metazoa</taxon>
        <taxon>Ecdysozoa</taxon>
        <taxon>Nematoda</taxon>
        <taxon>Chromadorea</taxon>
        <taxon>Rhabditida</taxon>
        <taxon>Spirurina</taxon>
        <taxon>Spiruromorpha</taxon>
        <taxon>Filarioidea</taxon>
        <taxon>Onchocercidae</taxon>
        <taxon>Loa</taxon>
    </lineage>
</organism>
<dbReference type="RefSeq" id="XP_003149566.1">
    <property type="nucleotide sequence ID" value="XM_003149518.2"/>
</dbReference>
<evidence type="ECO:0000313" key="2">
    <source>
        <dbReference type="EMBL" id="EFO14503.1"/>
    </source>
</evidence>
<proteinExistence type="predicted"/>